<accession>A0A392TDQ0</accession>
<dbReference type="AlphaFoldDB" id="A0A392TDQ0"/>
<feature type="non-terminal residue" evidence="2">
    <location>
        <position position="73"/>
    </location>
</feature>
<comment type="caution">
    <text evidence="2">The sequence shown here is derived from an EMBL/GenBank/DDBJ whole genome shotgun (WGS) entry which is preliminary data.</text>
</comment>
<organism evidence="2 3">
    <name type="scientific">Trifolium medium</name>
    <dbReference type="NCBI Taxonomy" id="97028"/>
    <lineage>
        <taxon>Eukaryota</taxon>
        <taxon>Viridiplantae</taxon>
        <taxon>Streptophyta</taxon>
        <taxon>Embryophyta</taxon>
        <taxon>Tracheophyta</taxon>
        <taxon>Spermatophyta</taxon>
        <taxon>Magnoliopsida</taxon>
        <taxon>eudicotyledons</taxon>
        <taxon>Gunneridae</taxon>
        <taxon>Pentapetalae</taxon>
        <taxon>rosids</taxon>
        <taxon>fabids</taxon>
        <taxon>Fabales</taxon>
        <taxon>Fabaceae</taxon>
        <taxon>Papilionoideae</taxon>
        <taxon>50 kb inversion clade</taxon>
        <taxon>NPAAA clade</taxon>
        <taxon>Hologalegina</taxon>
        <taxon>IRL clade</taxon>
        <taxon>Trifolieae</taxon>
        <taxon>Trifolium</taxon>
    </lineage>
</organism>
<proteinExistence type="predicted"/>
<evidence type="ECO:0000313" key="3">
    <source>
        <dbReference type="Proteomes" id="UP000265520"/>
    </source>
</evidence>
<dbReference type="EMBL" id="LXQA010557944">
    <property type="protein sequence ID" value="MCI59138.1"/>
    <property type="molecule type" value="Genomic_DNA"/>
</dbReference>
<evidence type="ECO:0000256" key="1">
    <source>
        <dbReference type="SAM" id="MobiDB-lite"/>
    </source>
</evidence>
<evidence type="ECO:0000313" key="2">
    <source>
        <dbReference type="EMBL" id="MCI59138.1"/>
    </source>
</evidence>
<feature type="region of interest" description="Disordered" evidence="1">
    <location>
        <begin position="22"/>
        <end position="44"/>
    </location>
</feature>
<sequence length="73" mass="8532">MKEWDWYKDGKNDSISIAYDETDNSDLEHKQAKTRRPSRTRSMPTRLQECEMTPDDEVTDEGDLVHLAFLADV</sequence>
<name>A0A392TDQ0_9FABA</name>
<dbReference type="Proteomes" id="UP000265520">
    <property type="component" value="Unassembled WGS sequence"/>
</dbReference>
<reference evidence="2 3" key="1">
    <citation type="journal article" date="2018" name="Front. Plant Sci.">
        <title>Red Clover (Trifolium pratense) and Zigzag Clover (T. medium) - A Picture of Genomic Similarities and Differences.</title>
        <authorList>
            <person name="Dluhosova J."/>
            <person name="Istvanek J."/>
            <person name="Nedelnik J."/>
            <person name="Repkova J."/>
        </authorList>
    </citation>
    <scope>NUCLEOTIDE SEQUENCE [LARGE SCALE GENOMIC DNA]</scope>
    <source>
        <strain evidence="3">cv. 10/8</strain>
        <tissue evidence="2">Leaf</tissue>
    </source>
</reference>
<protein>
    <submittedName>
        <fullName evidence="2">Uncharacterized protein</fullName>
    </submittedName>
</protein>
<keyword evidence="3" id="KW-1185">Reference proteome</keyword>